<evidence type="ECO:0000256" key="9">
    <source>
        <dbReference type="ARBA" id="ARBA00023242"/>
    </source>
</evidence>
<dbReference type="InterPro" id="IPR013083">
    <property type="entry name" value="Znf_RING/FYVE/PHD"/>
</dbReference>
<dbReference type="GO" id="GO:0030915">
    <property type="term" value="C:Smc5-Smc6 complex"/>
    <property type="evidence" value="ECO:0007669"/>
    <property type="project" value="InterPro"/>
</dbReference>
<feature type="compositionally biased region" description="Acidic residues" evidence="11">
    <location>
        <begin position="93"/>
        <end position="103"/>
    </location>
</feature>
<dbReference type="Pfam" id="PF11789">
    <property type="entry name" value="zf-Nse"/>
    <property type="match status" value="1"/>
</dbReference>
<evidence type="ECO:0000256" key="10">
    <source>
        <dbReference type="PROSITE-ProRule" id="PRU00452"/>
    </source>
</evidence>
<evidence type="ECO:0000256" key="6">
    <source>
        <dbReference type="ARBA" id="ARBA00022771"/>
    </source>
</evidence>
<reference evidence="14" key="1">
    <citation type="submission" date="2017-03" db="EMBL/GenBank/DDBJ databases">
        <authorList>
            <person name="Sharma R."/>
            <person name="Thines M."/>
        </authorList>
    </citation>
    <scope>NUCLEOTIDE SEQUENCE [LARGE SCALE GENOMIC DNA]</scope>
</reference>
<feature type="compositionally biased region" description="Polar residues" evidence="11">
    <location>
        <begin position="446"/>
        <end position="455"/>
    </location>
</feature>
<proteinExistence type="inferred from homology"/>
<comment type="similarity">
    <text evidence="3">Belongs to the NSE2 family.</text>
</comment>
<feature type="compositionally biased region" description="Polar residues" evidence="11">
    <location>
        <begin position="154"/>
        <end position="165"/>
    </location>
</feature>
<name>A0A1W5D3E1_9LECA</name>
<sequence length="496" mass="54781">MVTSSRTRPSEQASRESRAPARLPTYQPPAHPLNEAAQRALQNLSSAHKLDKLKHHLEKSVKALTDNAGHINDCYQAKAERQQKKRARRAPQEIEDEDEDATAEELKAQVEEMTERMEISVRNIIDNHAAVERMEKALKEVGQNVAAGGGAVVPTQSTLGASQFRQGRRRRGADLDEDDSDFDDAPSQAEDQENAGLSGLLGRKMAEQKSRYESLSMRDRYAANNDYIGFKRTIHDALHPGDDAPPMPNASTWFWESPRTVNTTTRNAGRQPTGADDDDDIDVLSERISIKCPITLVAMKDPVTSTKCPHSFERSAIMDMLNQSAIRIGGSNRRGAQDGQTAVKCPVCEEFQGKIATNFDHSQILTAPDLRTDPVLVRKIKRIQAAQHTQANDSDDEERRALPRGTQGQRPEEIGDEDGDDIDSIGLGARASLGAPKVKSEHLASSARQRSMIPNTQPPPASTADVVDLEDADEPDDCIVDLEDLDEEEEEEDEEE</sequence>
<dbReference type="PROSITE" id="PS51044">
    <property type="entry name" value="ZF_SP_RING"/>
    <property type="match status" value="1"/>
</dbReference>
<feature type="region of interest" description="Disordered" evidence="11">
    <location>
        <begin position="150"/>
        <end position="202"/>
    </location>
</feature>
<evidence type="ECO:0000259" key="12">
    <source>
        <dbReference type="PROSITE" id="PS51044"/>
    </source>
</evidence>
<keyword evidence="4" id="KW-0808">Transferase</keyword>
<organism evidence="13 14">
    <name type="scientific">Lasallia pustulata</name>
    <dbReference type="NCBI Taxonomy" id="136370"/>
    <lineage>
        <taxon>Eukaryota</taxon>
        <taxon>Fungi</taxon>
        <taxon>Dikarya</taxon>
        <taxon>Ascomycota</taxon>
        <taxon>Pezizomycotina</taxon>
        <taxon>Lecanoromycetes</taxon>
        <taxon>OSLEUM clade</taxon>
        <taxon>Umbilicariomycetidae</taxon>
        <taxon>Umbilicariales</taxon>
        <taxon>Umbilicariaceae</taxon>
        <taxon>Lasallia</taxon>
    </lineage>
</organism>
<evidence type="ECO:0000256" key="5">
    <source>
        <dbReference type="ARBA" id="ARBA00022723"/>
    </source>
</evidence>
<feature type="compositionally biased region" description="Acidic residues" evidence="11">
    <location>
        <begin position="175"/>
        <end position="184"/>
    </location>
</feature>
<dbReference type="GO" id="GO:0061665">
    <property type="term" value="F:SUMO ligase activity"/>
    <property type="evidence" value="ECO:0007669"/>
    <property type="project" value="TreeGrafter"/>
</dbReference>
<keyword evidence="5" id="KW-0479">Metal-binding</keyword>
<accession>A0A1W5D3E1</accession>
<feature type="region of interest" description="Disordered" evidence="11">
    <location>
        <begin position="1"/>
        <end position="34"/>
    </location>
</feature>
<dbReference type="CDD" id="cd16651">
    <property type="entry name" value="SPL-RING_NSE2"/>
    <property type="match status" value="1"/>
</dbReference>
<evidence type="ECO:0000256" key="8">
    <source>
        <dbReference type="ARBA" id="ARBA00022833"/>
    </source>
</evidence>
<evidence type="ECO:0000256" key="7">
    <source>
        <dbReference type="ARBA" id="ARBA00022786"/>
    </source>
</evidence>
<evidence type="ECO:0000256" key="4">
    <source>
        <dbReference type="ARBA" id="ARBA00022679"/>
    </source>
</evidence>
<evidence type="ECO:0000313" key="13">
    <source>
        <dbReference type="EMBL" id="SLM37653.1"/>
    </source>
</evidence>
<dbReference type="EMBL" id="FWEW01001791">
    <property type="protein sequence ID" value="SLM37653.1"/>
    <property type="molecule type" value="Genomic_DNA"/>
</dbReference>
<dbReference type="InterPro" id="IPR004181">
    <property type="entry name" value="Znf_MIZ"/>
</dbReference>
<dbReference type="SUPFAM" id="SSF57850">
    <property type="entry name" value="RING/U-box"/>
    <property type="match status" value="1"/>
</dbReference>
<evidence type="ECO:0000256" key="1">
    <source>
        <dbReference type="ARBA" id="ARBA00004123"/>
    </source>
</evidence>
<keyword evidence="14" id="KW-1185">Reference proteome</keyword>
<dbReference type="GO" id="GO:0005634">
    <property type="term" value="C:nucleus"/>
    <property type="evidence" value="ECO:0007669"/>
    <property type="project" value="UniProtKB-SubCell"/>
</dbReference>
<dbReference type="UniPathway" id="UPA00886"/>
<comment type="pathway">
    <text evidence="2">Protein modification; protein sumoylation.</text>
</comment>
<comment type="subcellular location">
    <subcellularLocation>
        <location evidence="1">Nucleus</location>
    </subcellularLocation>
</comment>
<keyword evidence="6 10" id="KW-0863">Zinc-finger</keyword>
<dbReference type="PANTHER" id="PTHR21330">
    <property type="entry name" value="E3 SUMO-PROTEIN LIGASE NSE2"/>
    <property type="match status" value="1"/>
</dbReference>
<feature type="compositionally biased region" description="Polar residues" evidence="11">
    <location>
        <begin position="1"/>
        <end position="12"/>
    </location>
</feature>
<feature type="compositionally biased region" description="Acidic residues" evidence="11">
    <location>
        <begin position="467"/>
        <end position="496"/>
    </location>
</feature>
<keyword evidence="8" id="KW-0862">Zinc</keyword>
<feature type="region of interest" description="Disordered" evidence="11">
    <location>
        <begin position="385"/>
        <end position="496"/>
    </location>
</feature>
<evidence type="ECO:0000256" key="3">
    <source>
        <dbReference type="ARBA" id="ARBA00008212"/>
    </source>
</evidence>
<evidence type="ECO:0000256" key="2">
    <source>
        <dbReference type="ARBA" id="ARBA00004718"/>
    </source>
</evidence>
<evidence type="ECO:0000256" key="11">
    <source>
        <dbReference type="SAM" id="MobiDB-lite"/>
    </source>
</evidence>
<dbReference type="GO" id="GO:0000724">
    <property type="term" value="P:double-strand break repair via homologous recombination"/>
    <property type="evidence" value="ECO:0007669"/>
    <property type="project" value="InterPro"/>
</dbReference>
<dbReference type="GO" id="GO:0008270">
    <property type="term" value="F:zinc ion binding"/>
    <property type="evidence" value="ECO:0007669"/>
    <property type="project" value="UniProtKB-KW"/>
</dbReference>
<keyword evidence="9" id="KW-0539">Nucleus</keyword>
<feature type="domain" description="SP-RING-type" evidence="12">
    <location>
        <begin position="277"/>
        <end position="385"/>
    </location>
</feature>
<dbReference type="AlphaFoldDB" id="A0A1W5D3E1"/>
<dbReference type="InterPro" id="IPR026846">
    <property type="entry name" value="Nse2(Mms21)"/>
</dbReference>
<protein>
    <submittedName>
        <fullName evidence="13">Zinc finger, RING/FYVE/PHD-type</fullName>
    </submittedName>
</protein>
<evidence type="ECO:0000313" key="14">
    <source>
        <dbReference type="Proteomes" id="UP000192927"/>
    </source>
</evidence>
<dbReference type="PANTHER" id="PTHR21330:SF1">
    <property type="entry name" value="E3 SUMO-PROTEIN LIGASE NSE2"/>
    <property type="match status" value="1"/>
</dbReference>
<dbReference type="Proteomes" id="UP000192927">
    <property type="component" value="Unassembled WGS sequence"/>
</dbReference>
<dbReference type="GO" id="GO:0016925">
    <property type="term" value="P:protein sumoylation"/>
    <property type="evidence" value="ECO:0007669"/>
    <property type="project" value="UniProtKB-UniPathway"/>
</dbReference>
<feature type="region of interest" description="Disordered" evidence="11">
    <location>
        <begin position="82"/>
        <end position="103"/>
    </location>
</feature>
<feature type="compositionally biased region" description="Acidic residues" evidence="11">
    <location>
        <begin position="414"/>
        <end position="423"/>
    </location>
</feature>
<keyword evidence="7" id="KW-0833">Ubl conjugation pathway</keyword>
<dbReference type="Gene3D" id="3.30.40.10">
    <property type="entry name" value="Zinc/RING finger domain, C3HC4 (zinc finger)"/>
    <property type="match status" value="1"/>
</dbReference>